<accession>A0A6I4W1A5</accession>
<evidence type="ECO:0000313" key="11">
    <source>
        <dbReference type="EMBL" id="MXQ54504.1"/>
    </source>
</evidence>
<dbReference type="Proteomes" id="UP000430692">
    <property type="component" value="Unassembled WGS sequence"/>
</dbReference>
<dbReference type="CDD" id="cd06530">
    <property type="entry name" value="S26_SPase_I"/>
    <property type="match status" value="1"/>
</dbReference>
<feature type="active site" evidence="7">
    <location>
        <position position="43"/>
    </location>
</feature>
<comment type="similarity">
    <text evidence="3 9">Belongs to the peptidase S26 family.</text>
</comment>
<evidence type="ECO:0000256" key="2">
    <source>
        <dbReference type="ARBA" id="ARBA00004401"/>
    </source>
</evidence>
<dbReference type="InterPro" id="IPR036286">
    <property type="entry name" value="LexA/Signal_pep-like_sf"/>
</dbReference>
<evidence type="ECO:0000256" key="6">
    <source>
        <dbReference type="ARBA" id="ARBA00022801"/>
    </source>
</evidence>
<comment type="subcellular location">
    <subcellularLocation>
        <location evidence="2">Cell membrane</location>
        <topology evidence="2">Single-pass type II membrane protein</topology>
    </subcellularLocation>
    <subcellularLocation>
        <location evidence="9">Membrane</location>
        <topology evidence="9">Single-pass type II membrane protein</topology>
    </subcellularLocation>
</comment>
<evidence type="ECO:0000256" key="3">
    <source>
        <dbReference type="ARBA" id="ARBA00009370"/>
    </source>
</evidence>
<feature type="active site" evidence="7">
    <location>
        <position position="84"/>
    </location>
</feature>
<gene>
    <name evidence="11" type="primary">lepB</name>
    <name evidence="11" type="ORF">GSM42_12425</name>
</gene>
<dbReference type="EC" id="3.4.21.89" evidence="4 8"/>
<evidence type="ECO:0000256" key="1">
    <source>
        <dbReference type="ARBA" id="ARBA00000677"/>
    </source>
</evidence>
<dbReference type="PANTHER" id="PTHR43390">
    <property type="entry name" value="SIGNAL PEPTIDASE I"/>
    <property type="match status" value="1"/>
</dbReference>
<dbReference type="GO" id="GO:0006465">
    <property type="term" value="P:signal peptide processing"/>
    <property type="evidence" value="ECO:0007669"/>
    <property type="project" value="InterPro"/>
</dbReference>
<dbReference type="SUPFAM" id="SSF51306">
    <property type="entry name" value="LexA/Signal peptidase"/>
    <property type="match status" value="1"/>
</dbReference>
<dbReference type="GO" id="GO:0009003">
    <property type="term" value="F:signal peptidase activity"/>
    <property type="evidence" value="ECO:0007669"/>
    <property type="project" value="UniProtKB-EC"/>
</dbReference>
<dbReference type="AlphaFoldDB" id="A0A6I4W1A5"/>
<evidence type="ECO:0000256" key="9">
    <source>
        <dbReference type="RuleBase" id="RU362042"/>
    </source>
</evidence>
<keyword evidence="8" id="KW-0812">Transmembrane</keyword>
<reference evidence="11 12" key="1">
    <citation type="submission" date="2019-12" db="EMBL/GenBank/DDBJ databases">
        <title>Whole-genome analyses of novel actinobacteria.</title>
        <authorList>
            <person name="Sahin N."/>
            <person name="Saygin H."/>
        </authorList>
    </citation>
    <scope>NUCLEOTIDE SEQUENCE [LARGE SCALE GENOMIC DNA]</scope>
    <source>
        <strain evidence="11 12">KC615</strain>
    </source>
</reference>
<evidence type="ECO:0000256" key="8">
    <source>
        <dbReference type="RuleBase" id="RU003993"/>
    </source>
</evidence>
<evidence type="ECO:0000256" key="4">
    <source>
        <dbReference type="ARBA" id="ARBA00013208"/>
    </source>
</evidence>
<feature type="transmembrane region" description="Helical" evidence="8">
    <location>
        <begin position="12"/>
        <end position="35"/>
    </location>
</feature>
<dbReference type="PROSITE" id="PS00761">
    <property type="entry name" value="SPASE_I_3"/>
    <property type="match status" value="1"/>
</dbReference>
<evidence type="ECO:0000256" key="7">
    <source>
        <dbReference type="PIRSR" id="PIRSR600223-1"/>
    </source>
</evidence>
<keyword evidence="8" id="KW-0472">Membrane</keyword>
<dbReference type="Gene3D" id="2.10.109.10">
    <property type="entry name" value="Umud Fragment, subunit A"/>
    <property type="match status" value="1"/>
</dbReference>
<keyword evidence="6 8" id="KW-0378">Hydrolase</keyword>
<comment type="caution">
    <text evidence="11">The sequence shown here is derived from an EMBL/GenBank/DDBJ whole genome shotgun (WGS) entry which is preliminary data.</text>
</comment>
<sequence length="174" mass="19316">MSTANGSVKSSIIEWGVAVISALLIAVVIRFFLFAPYEVNGTSMYPTLDGNELLIVNKIIYDVSSPSYGDIVVFHTEEQRDFIKRVIGVPGDKIEVKDGFVYRNNKRLTEPYLAEKMIGDFAAVTVPKGHLFVLGDNRNNSKDSRIIGSVDDSAIVGRADLVVMPFKEFRLLNK</sequence>
<dbReference type="PROSITE" id="PS00760">
    <property type="entry name" value="SPASE_I_2"/>
    <property type="match status" value="1"/>
</dbReference>
<dbReference type="GO" id="GO:0005886">
    <property type="term" value="C:plasma membrane"/>
    <property type="evidence" value="ECO:0007669"/>
    <property type="project" value="UniProtKB-SubCell"/>
</dbReference>
<evidence type="ECO:0000259" key="10">
    <source>
        <dbReference type="Pfam" id="PF10502"/>
    </source>
</evidence>
<dbReference type="InterPro" id="IPR019756">
    <property type="entry name" value="Pept_S26A_signal_pept_1_Ser-AS"/>
</dbReference>
<dbReference type="GO" id="GO:0004252">
    <property type="term" value="F:serine-type endopeptidase activity"/>
    <property type="evidence" value="ECO:0007669"/>
    <property type="project" value="InterPro"/>
</dbReference>
<comment type="catalytic activity">
    <reaction evidence="1 8">
        <text>Cleavage of hydrophobic, N-terminal signal or leader sequences from secreted and periplasmic proteins.</text>
        <dbReference type="EC" id="3.4.21.89"/>
    </reaction>
</comment>
<evidence type="ECO:0000256" key="5">
    <source>
        <dbReference type="ARBA" id="ARBA00022670"/>
    </source>
</evidence>
<keyword evidence="5 8" id="KW-0645">Protease</keyword>
<dbReference type="InterPro" id="IPR019758">
    <property type="entry name" value="Pept_S26A_signal_pept_1_CS"/>
</dbReference>
<dbReference type="PANTHER" id="PTHR43390:SF1">
    <property type="entry name" value="CHLOROPLAST PROCESSING PEPTIDASE"/>
    <property type="match status" value="1"/>
</dbReference>
<dbReference type="Pfam" id="PF10502">
    <property type="entry name" value="Peptidase_S26"/>
    <property type="match status" value="1"/>
</dbReference>
<dbReference type="RefSeq" id="WP_160801865.1">
    <property type="nucleotide sequence ID" value="NZ_WUUL01000008.1"/>
</dbReference>
<dbReference type="PRINTS" id="PR00727">
    <property type="entry name" value="LEADERPTASE"/>
</dbReference>
<dbReference type="PROSITE" id="PS00501">
    <property type="entry name" value="SPASE_I_1"/>
    <property type="match status" value="1"/>
</dbReference>
<keyword evidence="12" id="KW-1185">Reference proteome</keyword>
<protein>
    <recommendedName>
        <fullName evidence="4 8">Signal peptidase I</fullName>
        <ecNumber evidence="4 8">3.4.21.89</ecNumber>
    </recommendedName>
</protein>
<dbReference type="InterPro" id="IPR019533">
    <property type="entry name" value="Peptidase_S26"/>
</dbReference>
<dbReference type="InterPro" id="IPR019757">
    <property type="entry name" value="Pept_S26A_signal_pept_1_Lys-AS"/>
</dbReference>
<feature type="domain" description="Peptidase S26" evidence="10">
    <location>
        <begin position="12"/>
        <end position="163"/>
    </location>
</feature>
<proteinExistence type="inferred from homology"/>
<organism evidence="11 12">
    <name type="scientific">Shimazuella alba</name>
    <dbReference type="NCBI Taxonomy" id="2690964"/>
    <lineage>
        <taxon>Bacteria</taxon>
        <taxon>Bacillati</taxon>
        <taxon>Bacillota</taxon>
        <taxon>Bacilli</taxon>
        <taxon>Bacillales</taxon>
        <taxon>Thermoactinomycetaceae</taxon>
        <taxon>Shimazuella</taxon>
    </lineage>
</organism>
<dbReference type="NCBIfam" id="TIGR02227">
    <property type="entry name" value="sigpep_I_bact"/>
    <property type="match status" value="1"/>
</dbReference>
<name>A0A6I4W1A5_9BACL</name>
<evidence type="ECO:0000313" key="12">
    <source>
        <dbReference type="Proteomes" id="UP000430692"/>
    </source>
</evidence>
<dbReference type="EMBL" id="WUUL01000008">
    <property type="protein sequence ID" value="MXQ54504.1"/>
    <property type="molecule type" value="Genomic_DNA"/>
</dbReference>
<dbReference type="InterPro" id="IPR000223">
    <property type="entry name" value="Pept_S26A_signal_pept_1"/>
</dbReference>
<keyword evidence="8" id="KW-1133">Transmembrane helix</keyword>